<protein>
    <submittedName>
        <fullName evidence="2">Transforming growth factor-beta-induced protein ig-h3</fullName>
    </submittedName>
</protein>
<feature type="domain" description="FAS1" evidence="1">
    <location>
        <begin position="1"/>
        <end position="79"/>
    </location>
</feature>
<dbReference type="AlphaFoldDB" id="A0AAV4FQU4"/>
<dbReference type="Proteomes" id="UP000762676">
    <property type="component" value="Unassembled WGS sequence"/>
</dbReference>
<evidence type="ECO:0000313" key="2">
    <source>
        <dbReference type="EMBL" id="GFR75108.1"/>
    </source>
</evidence>
<evidence type="ECO:0000313" key="3">
    <source>
        <dbReference type="Proteomes" id="UP000762676"/>
    </source>
</evidence>
<dbReference type="InterPro" id="IPR036378">
    <property type="entry name" value="FAS1_dom_sf"/>
</dbReference>
<keyword evidence="3" id="KW-1185">Reference proteome</keyword>
<feature type="non-terminal residue" evidence="2">
    <location>
        <position position="79"/>
    </location>
</feature>
<evidence type="ECO:0000259" key="1">
    <source>
        <dbReference type="PROSITE" id="PS50213"/>
    </source>
</evidence>
<gene>
    <name evidence="2" type="ORF">ElyMa_002179100</name>
</gene>
<dbReference type="PROSITE" id="PS50213">
    <property type="entry name" value="FAS1"/>
    <property type="match status" value="1"/>
</dbReference>
<dbReference type="SUPFAM" id="SSF82153">
    <property type="entry name" value="FAS1 domain"/>
    <property type="match status" value="1"/>
</dbReference>
<organism evidence="2 3">
    <name type="scientific">Elysia marginata</name>
    <dbReference type="NCBI Taxonomy" id="1093978"/>
    <lineage>
        <taxon>Eukaryota</taxon>
        <taxon>Metazoa</taxon>
        <taxon>Spiralia</taxon>
        <taxon>Lophotrochozoa</taxon>
        <taxon>Mollusca</taxon>
        <taxon>Gastropoda</taxon>
        <taxon>Heterobranchia</taxon>
        <taxon>Euthyneura</taxon>
        <taxon>Panpulmonata</taxon>
        <taxon>Sacoglossa</taxon>
        <taxon>Placobranchoidea</taxon>
        <taxon>Plakobranchidae</taxon>
        <taxon>Elysia</taxon>
    </lineage>
</organism>
<dbReference type="InterPro" id="IPR000782">
    <property type="entry name" value="FAS1_domain"/>
</dbReference>
<sequence>MKPARNVTMFIPSTRYIMSLEAQQLERIKNHPEILKRIMYGHVLPNVRLDDLFLREFPTEDYLSRSAYNVSFSITRENG</sequence>
<name>A0AAV4FQU4_9GAST</name>
<proteinExistence type="predicted"/>
<reference evidence="2 3" key="1">
    <citation type="journal article" date="2021" name="Elife">
        <title>Chloroplast acquisition without the gene transfer in kleptoplastic sea slugs, Plakobranchus ocellatus.</title>
        <authorList>
            <person name="Maeda T."/>
            <person name="Takahashi S."/>
            <person name="Yoshida T."/>
            <person name="Shimamura S."/>
            <person name="Takaki Y."/>
            <person name="Nagai Y."/>
            <person name="Toyoda A."/>
            <person name="Suzuki Y."/>
            <person name="Arimoto A."/>
            <person name="Ishii H."/>
            <person name="Satoh N."/>
            <person name="Nishiyama T."/>
            <person name="Hasebe M."/>
            <person name="Maruyama T."/>
            <person name="Minagawa J."/>
            <person name="Obokata J."/>
            <person name="Shigenobu S."/>
        </authorList>
    </citation>
    <scope>NUCLEOTIDE SEQUENCE [LARGE SCALE GENOMIC DNA]</scope>
</reference>
<accession>A0AAV4FQU4</accession>
<dbReference type="EMBL" id="BMAT01004528">
    <property type="protein sequence ID" value="GFR75108.1"/>
    <property type="molecule type" value="Genomic_DNA"/>
</dbReference>
<comment type="caution">
    <text evidence="2">The sequence shown here is derived from an EMBL/GenBank/DDBJ whole genome shotgun (WGS) entry which is preliminary data.</text>
</comment>